<dbReference type="OrthoDB" id="202158at2759"/>
<evidence type="ECO:0000256" key="1">
    <source>
        <dbReference type="ARBA" id="ARBA00001938"/>
    </source>
</evidence>
<comment type="similarity">
    <text evidence="3 9">Belongs to the 2-oxoacid dehydrogenase family.</text>
</comment>
<dbReference type="EMBL" id="JAACXV010000317">
    <property type="protein sequence ID" value="KAF7280183.1"/>
    <property type="molecule type" value="Genomic_DNA"/>
</dbReference>
<dbReference type="SUPFAM" id="SSF52777">
    <property type="entry name" value="CoA-dependent acyltransferases"/>
    <property type="match status" value="1"/>
</dbReference>
<dbReference type="InterPro" id="IPR023213">
    <property type="entry name" value="CAT-like_dom_sf"/>
</dbReference>
<dbReference type="InterPro" id="IPR011053">
    <property type="entry name" value="Single_hybrid_motif"/>
</dbReference>
<evidence type="ECO:0000313" key="12">
    <source>
        <dbReference type="Proteomes" id="UP000625711"/>
    </source>
</evidence>
<dbReference type="FunFam" id="3.30.559.10:FF:000027">
    <property type="entry name" value="Dihydrolipoamide acetyltransferase component of pyruvate dehydrogenase complex"/>
    <property type="match status" value="1"/>
</dbReference>
<dbReference type="Gene3D" id="3.30.559.10">
    <property type="entry name" value="Chloramphenicol acetyltransferase-like domain"/>
    <property type="match status" value="1"/>
</dbReference>
<accession>A0A834MDV9</accession>
<dbReference type="EC" id="2.3.1.-" evidence="9"/>
<proteinExistence type="inferred from homology"/>
<evidence type="ECO:0000256" key="7">
    <source>
        <dbReference type="ARBA" id="ARBA00023128"/>
    </source>
</evidence>
<dbReference type="FunFam" id="2.40.50.100:FF:000013">
    <property type="entry name" value="Dihydrolipoamide acetyltransferase component of pyruvate dehydrogenase complex"/>
    <property type="match status" value="1"/>
</dbReference>
<keyword evidence="6" id="KW-0809">Transit peptide</keyword>
<dbReference type="PROSITE" id="PS00189">
    <property type="entry name" value="LIPOYL"/>
    <property type="match status" value="1"/>
</dbReference>
<dbReference type="InterPro" id="IPR003016">
    <property type="entry name" value="2-oxoA_DH_lipoyl-BS"/>
</dbReference>
<evidence type="ECO:0000259" key="10">
    <source>
        <dbReference type="PROSITE" id="PS50968"/>
    </source>
</evidence>
<evidence type="ECO:0000256" key="9">
    <source>
        <dbReference type="RuleBase" id="RU003423"/>
    </source>
</evidence>
<organism evidence="11 12">
    <name type="scientific">Rhynchophorus ferrugineus</name>
    <name type="common">Red palm weevil</name>
    <name type="synonym">Curculio ferrugineus</name>
    <dbReference type="NCBI Taxonomy" id="354439"/>
    <lineage>
        <taxon>Eukaryota</taxon>
        <taxon>Metazoa</taxon>
        <taxon>Ecdysozoa</taxon>
        <taxon>Arthropoda</taxon>
        <taxon>Hexapoda</taxon>
        <taxon>Insecta</taxon>
        <taxon>Pterygota</taxon>
        <taxon>Neoptera</taxon>
        <taxon>Endopterygota</taxon>
        <taxon>Coleoptera</taxon>
        <taxon>Polyphaga</taxon>
        <taxon>Cucujiformia</taxon>
        <taxon>Curculionidae</taxon>
        <taxon>Dryophthorinae</taxon>
        <taxon>Rhynchophorus</taxon>
    </lineage>
</organism>
<dbReference type="CDD" id="cd06849">
    <property type="entry name" value="lipoyl_domain"/>
    <property type="match status" value="1"/>
</dbReference>
<evidence type="ECO:0000256" key="5">
    <source>
        <dbReference type="ARBA" id="ARBA00022823"/>
    </source>
</evidence>
<dbReference type="GO" id="GO:0005759">
    <property type="term" value="C:mitochondrial matrix"/>
    <property type="evidence" value="ECO:0007669"/>
    <property type="project" value="UniProtKB-SubCell"/>
</dbReference>
<dbReference type="GO" id="GO:0031405">
    <property type="term" value="F:lipoic acid binding"/>
    <property type="evidence" value="ECO:0007669"/>
    <property type="project" value="TreeGrafter"/>
</dbReference>
<comment type="cofactor">
    <cofactor evidence="1 9">
        <name>(R)-lipoate</name>
        <dbReference type="ChEBI" id="CHEBI:83088"/>
    </cofactor>
</comment>
<dbReference type="InterPro" id="IPR001078">
    <property type="entry name" value="2-oxoacid_DH_actylTfrase"/>
</dbReference>
<dbReference type="SUPFAM" id="SSF51230">
    <property type="entry name" value="Single hybrid motif"/>
    <property type="match status" value="1"/>
</dbReference>
<reference evidence="11" key="1">
    <citation type="submission" date="2020-08" db="EMBL/GenBank/DDBJ databases">
        <title>Genome sequencing and assembly of the red palm weevil Rhynchophorus ferrugineus.</title>
        <authorList>
            <person name="Dias G.B."/>
            <person name="Bergman C.M."/>
            <person name="Manee M."/>
        </authorList>
    </citation>
    <scope>NUCLEOTIDE SEQUENCE</scope>
    <source>
        <strain evidence="11">AA-2017</strain>
        <tissue evidence="11">Whole larva</tissue>
    </source>
</reference>
<dbReference type="InterPro" id="IPR000089">
    <property type="entry name" value="Biotin_lipoyl"/>
</dbReference>
<dbReference type="Proteomes" id="UP000625711">
    <property type="component" value="Unassembled WGS sequence"/>
</dbReference>
<protein>
    <recommendedName>
        <fullName evidence="9">Dihydrolipoamide acetyltransferase component of pyruvate dehydrogenase complex</fullName>
        <ecNumber evidence="9">2.3.1.-</ecNumber>
    </recommendedName>
</protein>
<keyword evidence="12" id="KW-1185">Reference proteome</keyword>
<dbReference type="Pfam" id="PF00198">
    <property type="entry name" value="2-oxoacid_dh"/>
    <property type="match status" value="1"/>
</dbReference>
<evidence type="ECO:0000256" key="3">
    <source>
        <dbReference type="ARBA" id="ARBA00007317"/>
    </source>
</evidence>
<comment type="caution">
    <text evidence="11">The sequence shown here is derived from an EMBL/GenBank/DDBJ whole genome shotgun (WGS) entry which is preliminary data.</text>
</comment>
<gene>
    <name evidence="11" type="ORF">GWI33_006311</name>
</gene>
<dbReference type="InterPro" id="IPR050743">
    <property type="entry name" value="2-oxoacid_DH_E2_comp"/>
</dbReference>
<keyword evidence="8 9" id="KW-0012">Acyltransferase</keyword>
<feature type="domain" description="Lipoyl-binding" evidence="10">
    <location>
        <begin position="39"/>
        <end position="114"/>
    </location>
</feature>
<dbReference type="PANTHER" id="PTHR43178">
    <property type="entry name" value="DIHYDROLIPOAMIDE ACETYLTRANSFERASE COMPONENT OF PYRUVATE DEHYDROGENASE COMPLEX"/>
    <property type="match status" value="1"/>
</dbReference>
<dbReference type="AlphaFoldDB" id="A0A834MDV9"/>
<keyword evidence="4 9" id="KW-0808">Transferase</keyword>
<comment type="subcellular location">
    <subcellularLocation>
        <location evidence="2">Mitochondrion matrix</location>
    </subcellularLocation>
</comment>
<evidence type="ECO:0000313" key="11">
    <source>
        <dbReference type="EMBL" id="KAF7280183.1"/>
    </source>
</evidence>
<name>A0A834MDV9_RHYFE</name>
<dbReference type="Pfam" id="PF00364">
    <property type="entry name" value="Biotin_lipoyl"/>
    <property type="match status" value="1"/>
</dbReference>
<dbReference type="Gene3D" id="2.40.50.100">
    <property type="match status" value="1"/>
</dbReference>
<dbReference type="PANTHER" id="PTHR43178:SF5">
    <property type="entry name" value="LIPOAMIDE ACYLTRANSFERASE COMPONENT OF BRANCHED-CHAIN ALPHA-KETO ACID DEHYDROGENASE COMPLEX, MITOCHONDRIAL"/>
    <property type="match status" value="1"/>
</dbReference>
<evidence type="ECO:0000256" key="4">
    <source>
        <dbReference type="ARBA" id="ARBA00022679"/>
    </source>
</evidence>
<evidence type="ECO:0000256" key="6">
    <source>
        <dbReference type="ARBA" id="ARBA00022946"/>
    </source>
</evidence>
<keyword evidence="5 9" id="KW-0450">Lipoyl</keyword>
<dbReference type="PROSITE" id="PS50968">
    <property type="entry name" value="BIOTINYL_LIPOYL"/>
    <property type="match status" value="1"/>
</dbReference>
<evidence type="ECO:0000256" key="8">
    <source>
        <dbReference type="ARBA" id="ARBA00023315"/>
    </source>
</evidence>
<sequence length="418" mass="46618">MPFFLNRLTFFKHKKVCSELSIQTRIIRKLITSNSLLGKVSFNLSDIGEGIREVVIKEWFIKIGDKVSQFDNICEVQSDKASVTITSRYDGTITKLHYDIDEVALVGKPLIDLETDDNTTEDPIKTDNISAKLETINEDVTVNKNNISDSSEKVLCIPLVRQLAKEHKIDLTKYLEVPKSKELENASVQTIDNVVPLKGFTKAMFKTMTEALKIPHFVYSDEIKVTTLSKLRKELKLQEVKLTFLPFFVKAASNALQRYPLVNSSLDENCENIIYHKDNNIGIAMDTKEGLAVPVIKNVESKTVLEIAIELNRLITNGKNGIFSPNDLSGATFSISNIGIVGGTYTKPVILPPQVAIIALGIVQVLPRYDSSGNIKPEEIINVSGSADHRIIDGVTMANFIKTIKKQIENPNLLFLNL</sequence>
<evidence type="ECO:0000256" key="2">
    <source>
        <dbReference type="ARBA" id="ARBA00004305"/>
    </source>
</evidence>
<keyword evidence="7" id="KW-0496">Mitochondrion</keyword>
<dbReference type="GO" id="GO:0016407">
    <property type="term" value="F:acetyltransferase activity"/>
    <property type="evidence" value="ECO:0007669"/>
    <property type="project" value="TreeGrafter"/>
</dbReference>